<dbReference type="EMBL" id="JAEPRD010000014">
    <property type="protein sequence ID" value="KAG2209761.1"/>
    <property type="molecule type" value="Genomic_DNA"/>
</dbReference>
<sequence length="186" mass="21190">MTILANDIIHFIESSADLEAHKSEITSSTRLRKGTATQAQQRINAEPTQIEHLLRRKRKERTPLQRGKDFVKKNFVDIVKEPRTNIKGKDEITKRAPKAKNDNVSVKNNKEKPESQDLISTSLNPFLRSVLLEEIQKYEIKDAASSATDSLYEYILIMLRCVAVFNSAKFLVANSSSIDLHQSMTY</sequence>
<dbReference type="OrthoDB" id="2302026at2759"/>
<dbReference type="Proteomes" id="UP000603453">
    <property type="component" value="Unassembled WGS sequence"/>
</dbReference>
<comment type="caution">
    <text evidence="1">The sequence shown here is derived from an EMBL/GenBank/DDBJ whole genome shotgun (WGS) entry which is preliminary data.</text>
</comment>
<proteinExistence type="predicted"/>
<dbReference type="AlphaFoldDB" id="A0A8H7RHJ3"/>
<accession>A0A8H7RHJ3</accession>
<name>A0A8H7RHJ3_9FUNG</name>
<evidence type="ECO:0000313" key="2">
    <source>
        <dbReference type="Proteomes" id="UP000603453"/>
    </source>
</evidence>
<keyword evidence="2" id="KW-1185">Reference proteome</keyword>
<evidence type="ECO:0000313" key="1">
    <source>
        <dbReference type="EMBL" id="KAG2209761.1"/>
    </source>
</evidence>
<reference evidence="1" key="1">
    <citation type="submission" date="2020-12" db="EMBL/GenBank/DDBJ databases">
        <title>Metabolic potential, ecology and presence of endohyphal bacteria is reflected in genomic diversity of Mucoromycotina.</title>
        <authorList>
            <person name="Muszewska A."/>
            <person name="Okrasinska A."/>
            <person name="Steczkiewicz K."/>
            <person name="Drgas O."/>
            <person name="Orlowska M."/>
            <person name="Perlinska-Lenart U."/>
            <person name="Aleksandrzak-Piekarczyk T."/>
            <person name="Szatraj K."/>
            <person name="Zielenkiewicz U."/>
            <person name="Pilsyk S."/>
            <person name="Malc E."/>
            <person name="Mieczkowski P."/>
            <person name="Kruszewska J.S."/>
            <person name="Biernat P."/>
            <person name="Pawlowska J."/>
        </authorList>
    </citation>
    <scope>NUCLEOTIDE SEQUENCE</scope>
    <source>
        <strain evidence="1">WA0000017839</strain>
    </source>
</reference>
<organism evidence="1 2">
    <name type="scientific">Mucor saturninus</name>
    <dbReference type="NCBI Taxonomy" id="64648"/>
    <lineage>
        <taxon>Eukaryota</taxon>
        <taxon>Fungi</taxon>
        <taxon>Fungi incertae sedis</taxon>
        <taxon>Mucoromycota</taxon>
        <taxon>Mucoromycotina</taxon>
        <taxon>Mucoromycetes</taxon>
        <taxon>Mucorales</taxon>
        <taxon>Mucorineae</taxon>
        <taxon>Mucoraceae</taxon>
        <taxon>Mucor</taxon>
    </lineage>
</organism>
<gene>
    <name evidence="1" type="ORF">INT47_001909</name>
</gene>
<protein>
    <submittedName>
        <fullName evidence="1">Uncharacterized protein</fullName>
    </submittedName>
</protein>